<gene>
    <name evidence="3" type="ORF">YYG_03850</name>
</gene>
<evidence type="ECO:0000313" key="4">
    <source>
        <dbReference type="Proteomes" id="UP000030659"/>
    </source>
</evidence>
<feature type="chain" id="PRO_5004888313" description="Fam-a protein" evidence="2">
    <location>
        <begin position="26"/>
        <end position="82"/>
    </location>
</feature>
<evidence type="ECO:0008006" key="5">
    <source>
        <dbReference type="Google" id="ProtNLM"/>
    </source>
</evidence>
<feature type="region of interest" description="Disordered" evidence="1">
    <location>
        <begin position="31"/>
        <end position="52"/>
    </location>
</feature>
<evidence type="ECO:0000313" key="3">
    <source>
        <dbReference type="EMBL" id="EUD70728.1"/>
    </source>
</evidence>
<dbReference type="EMBL" id="KI965403">
    <property type="protein sequence ID" value="EUD70728.1"/>
    <property type="molecule type" value="Genomic_DNA"/>
</dbReference>
<protein>
    <recommendedName>
        <fullName evidence="5">Fam-a protein</fullName>
    </recommendedName>
</protein>
<dbReference type="Proteomes" id="UP000030659">
    <property type="component" value="Unassembled WGS sequence"/>
</dbReference>
<sequence>MNKFYIQIVLFLLSIFVYVNNKTFATELNPKKTSQKVPPKVTNKSTTPEPTDRCLRQENTPIFITYFIIKILNIGMRNNIVI</sequence>
<organism evidence="3 4">
    <name type="scientific">Plasmodium vinckei petteri</name>
    <dbReference type="NCBI Taxonomy" id="138298"/>
    <lineage>
        <taxon>Eukaryota</taxon>
        <taxon>Sar</taxon>
        <taxon>Alveolata</taxon>
        <taxon>Apicomplexa</taxon>
        <taxon>Aconoidasida</taxon>
        <taxon>Haemosporida</taxon>
        <taxon>Plasmodiidae</taxon>
        <taxon>Plasmodium</taxon>
        <taxon>Plasmodium (Vinckeia)</taxon>
    </lineage>
</organism>
<reference evidence="3 4" key="1">
    <citation type="submission" date="2013-02" db="EMBL/GenBank/DDBJ databases">
        <title>The Genome Sequence of Plasmodium vinckei petteri CR.</title>
        <authorList>
            <consortium name="The Broad Institute Genome Sequencing Platform"/>
            <consortium name="The Broad Institute Genome Sequencing Center for Infectious Disease"/>
            <person name="Neafsey D."/>
            <person name="Cheeseman I."/>
            <person name="Volkman S."/>
            <person name="Adams J."/>
            <person name="Walker B."/>
            <person name="Young S.K."/>
            <person name="Zeng Q."/>
            <person name="Gargeya S."/>
            <person name="Fitzgerald M."/>
            <person name="Haas B."/>
            <person name="Abouelleil A."/>
            <person name="Alvarado L."/>
            <person name="Arachchi H.M."/>
            <person name="Berlin A.M."/>
            <person name="Chapman S.B."/>
            <person name="Dewar J."/>
            <person name="Goldberg J."/>
            <person name="Griggs A."/>
            <person name="Gujja S."/>
            <person name="Hansen M."/>
            <person name="Howarth C."/>
            <person name="Imamovic A."/>
            <person name="Larimer J."/>
            <person name="McCowan C."/>
            <person name="Murphy C."/>
            <person name="Neiman D."/>
            <person name="Pearson M."/>
            <person name="Priest M."/>
            <person name="Roberts A."/>
            <person name="Saif S."/>
            <person name="Shea T."/>
            <person name="Sisk P."/>
            <person name="Sykes S."/>
            <person name="Wortman J."/>
            <person name="Nusbaum C."/>
            <person name="Birren B."/>
        </authorList>
    </citation>
    <scope>NUCLEOTIDE SEQUENCE [LARGE SCALE GENOMIC DNA]</scope>
    <source>
        <strain evidence="3 4">CR</strain>
    </source>
</reference>
<name>W7AHK7_PLAVN</name>
<evidence type="ECO:0000256" key="2">
    <source>
        <dbReference type="SAM" id="SignalP"/>
    </source>
</evidence>
<dbReference type="AlphaFoldDB" id="W7AHK7"/>
<feature type="compositionally biased region" description="Polar residues" evidence="1">
    <location>
        <begin position="31"/>
        <end position="49"/>
    </location>
</feature>
<feature type="signal peptide" evidence="2">
    <location>
        <begin position="1"/>
        <end position="25"/>
    </location>
</feature>
<proteinExistence type="predicted"/>
<accession>W7AHK7</accession>
<keyword evidence="2" id="KW-0732">Signal</keyword>
<evidence type="ECO:0000256" key="1">
    <source>
        <dbReference type="SAM" id="MobiDB-lite"/>
    </source>
</evidence>